<evidence type="ECO:0000313" key="2">
    <source>
        <dbReference type="Proteomes" id="UP000095283"/>
    </source>
</evidence>
<accession>A0A1I7WCK5</accession>
<keyword evidence="1" id="KW-1133">Transmembrane helix</keyword>
<evidence type="ECO:0000313" key="3">
    <source>
        <dbReference type="WBParaSite" id="Hba_02416"/>
    </source>
</evidence>
<dbReference type="WBParaSite" id="Hba_02416">
    <property type="protein sequence ID" value="Hba_02416"/>
    <property type="gene ID" value="Hba_02416"/>
</dbReference>
<sequence>MTYVQFEKSYQYYVLVVIRLCCLIIDSAVIAKIIFLAYRVLFFCSLYLLLAYILNILLSKIGPKCLKSIIWSKKSIKLSI</sequence>
<keyword evidence="2" id="KW-1185">Reference proteome</keyword>
<feature type="transmembrane region" description="Helical" evidence="1">
    <location>
        <begin position="40"/>
        <end position="58"/>
    </location>
</feature>
<protein>
    <submittedName>
        <fullName evidence="3">Ovule protein</fullName>
    </submittedName>
</protein>
<evidence type="ECO:0000256" key="1">
    <source>
        <dbReference type="SAM" id="Phobius"/>
    </source>
</evidence>
<organism evidence="2 3">
    <name type="scientific">Heterorhabditis bacteriophora</name>
    <name type="common">Entomopathogenic nematode worm</name>
    <dbReference type="NCBI Taxonomy" id="37862"/>
    <lineage>
        <taxon>Eukaryota</taxon>
        <taxon>Metazoa</taxon>
        <taxon>Ecdysozoa</taxon>
        <taxon>Nematoda</taxon>
        <taxon>Chromadorea</taxon>
        <taxon>Rhabditida</taxon>
        <taxon>Rhabditina</taxon>
        <taxon>Rhabditomorpha</taxon>
        <taxon>Strongyloidea</taxon>
        <taxon>Heterorhabditidae</taxon>
        <taxon>Heterorhabditis</taxon>
    </lineage>
</organism>
<keyword evidence="1" id="KW-0812">Transmembrane</keyword>
<keyword evidence="1" id="KW-0472">Membrane</keyword>
<reference evidence="3" key="1">
    <citation type="submission" date="2016-11" db="UniProtKB">
        <authorList>
            <consortium name="WormBaseParasite"/>
        </authorList>
    </citation>
    <scope>IDENTIFICATION</scope>
</reference>
<dbReference type="AlphaFoldDB" id="A0A1I7WCK5"/>
<dbReference type="Proteomes" id="UP000095283">
    <property type="component" value="Unplaced"/>
</dbReference>
<feature type="transmembrane region" description="Helical" evidence="1">
    <location>
        <begin position="12"/>
        <end position="34"/>
    </location>
</feature>
<proteinExistence type="predicted"/>
<name>A0A1I7WCK5_HETBA</name>